<accession>F0Z9K0</accession>
<keyword evidence="6" id="KW-1185">Reference proteome</keyword>
<dbReference type="AlphaFoldDB" id="F0Z9K0"/>
<evidence type="ECO:0000313" key="6">
    <source>
        <dbReference type="Proteomes" id="UP000001064"/>
    </source>
</evidence>
<feature type="domain" description="PPPDE" evidence="4">
    <location>
        <begin position="2"/>
        <end position="129"/>
    </location>
</feature>
<evidence type="ECO:0000256" key="1">
    <source>
        <dbReference type="ARBA" id="ARBA00008140"/>
    </source>
</evidence>
<keyword evidence="2" id="KW-0645">Protease</keyword>
<dbReference type="Proteomes" id="UP000001064">
    <property type="component" value="Unassembled WGS sequence"/>
</dbReference>
<dbReference type="InParanoid" id="F0Z9K0"/>
<dbReference type="GeneID" id="10509977"/>
<feature type="non-terminal residue" evidence="5">
    <location>
        <position position="129"/>
    </location>
</feature>
<proteinExistence type="inferred from homology"/>
<dbReference type="Pfam" id="PF05903">
    <property type="entry name" value="Peptidase_C97"/>
    <property type="match status" value="1"/>
</dbReference>
<dbReference type="GO" id="GO:0101005">
    <property type="term" value="F:deubiquitinase activity"/>
    <property type="evidence" value="ECO:0000318"/>
    <property type="project" value="GO_Central"/>
</dbReference>
<dbReference type="InterPro" id="IPR042266">
    <property type="entry name" value="PPPDE_sf"/>
</dbReference>
<dbReference type="eggNOG" id="KOG0324">
    <property type="taxonomic scope" value="Eukaryota"/>
</dbReference>
<evidence type="ECO:0000313" key="5">
    <source>
        <dbReference type="EMBL" id="EGC39422.1"/>
    </source>
</evidence>
<feature type="non-terminal residue" evidence="5">
    <location>
        <position position="1"/>
    </location>
</feature>
<dbReference type="STRING" id="5786.F0Z9K0"/>
<evidence type="ECO:0000259" key="4">
    <source>
        <dbReference type="PROSITE" id="PS51858"/>
    </source>
</evidence>
<dbReference type="PROSITE" id="PS51858">
    <property type="entry name" value="PPPDE"/>
    <property type="match status" value="1"/>
</dbReference>
<organism evidence="5 6">
    <name type="scientific">Dictyostelium purpureum</name>
    <name type="common">Slime mold</name>
    <dbReference type="NCBI Taxonomy" id="5786"/>
    <lineage>
        <taxon>Eukaryota</taxon>
        <taxon>Amoebozoa</taxon>
        <taxon>Evosea</taxon>
        <taxon>Eumycetozoa</taxon>
        <taxon>Dictyostelia</taxon>
        <taxon>Dictyosteliales</taxon>
        <taxon>Dictyosteliaceae</taxon>
        <taxon>Dictyostelium</taxon>
    </lineage>
</organism>
<dbReference type="EMBL" id="GL870958">
    <property type="protein sequence ID" value="EGC39422.1"/>
    <property type="molecule type" value="Genomic_DNA"/>
</dbReference>
<dbReference type="KEGG" id="dpp:DICPUDRAFT_10731"/>
<dbReference type="GO" id="GO:0006508">
    <property type="term" value="P:proteolysis"/>
    <property type="evidence" value="ECO:0007669"/>
    <property type="project" value="UniProtKB-KW"/>
</dbReference>
<dbReference type="InterPro" id="IPR008580">
    <property type="entry name" value="PPPDE_dom"/>
</dbReference>
<dbReference type="OMA" id="QRIWAQI"/>
<dbReference type="VEuPathDB" id="AmoebaDB:DICPUDRAFT_10731"/>
<dbReference type="PANTHER" id="PTHR12378:SF80">
    <property type="entry name" value="IP06716P-RELATED"/>
    <property type="match status" value="1"/>
</dbReference>
<dbReference type="Gene3D" id="3.90.1720.30">
    <property type="entry name" value="PPPDE domains"/>
    <property type="match status" value="1"/>
</dbReference>
<protein>
    <recommendedName>
        <fullName evidence="4">PPPDE domain-containing protein</fullName>
    </recommendedName>
</protein>
<name>F0Z9K0_DICPU</name>
<dbReference type="RefSeq" id="XP_003284096.1">
    <property type="nucleotide sequence ID" value="XM_003284048.1"/>
</dbReference>
<dbReference type="SMART" id="SM01179">
    <property type="entry name" value="DUF862"/>
    <property type="match status" value="1"/>
</dbReference>
<evidence type="ECO:0000256" key="2">
    <source>
        <dbReference type="ARBA" id="ARBA00022670"/>
    </source>
</evidence>
<sequence>SSSIYLNIYDLYPKINRIGDHLGLGIYHTGVQINTENYIAEYCFGCHPYDFSGVFLVEPKKAKGFIFRESIYMGEINMIPADLDRLIETIGNEFTGKSYHFLKKNCNSFSNELIKRLINKEIPVYLNRL</sequence>
<keyword evidence="3" id="KW-0378">Hydrolase</keyword>
<evidence type="ECO:0000256" key="3">
    <source>
        <dbReference type="ARBA" id="ARBA00022801"/>
    </source>
</evidence>
<gene>
    <name evidence="5" type="ORF">DICPUDRAFT_10731</name>
</gene>
<comment type="similarity">
    <text evidence="1">Belongs to the DeSI family.</text>
</comment>
<dbReference type="PANTHER" id="PTHR12378">
    <property type="entry name" value="DESUMOYLATING ISOPEPTIDASE"/>
    <property type="match status" value="1"/>
</dbReference>
<reference evidence="6" key="1">
    <citation type="journal article" date="2011" name="Genome Biol.">
        <title>Comparative genomics of the social amoebae Dictyostelium discoideum and Dictyostelium purpureum.</title>
        <authorList>
            <consortium name="US DOE Joint Genome Institute (JGI-PGF)"/>
            <person name="Sucgang R."/>
            <person name="Kuo A."/>
            <person name="Tian X."/>
            <person name="Salerno W."/>
            <person name="Parikh A."/>
            <person name="Feasley C.L."/>
            <person name="Dalin E."/>
            <person name="Tu H."/>
            <person name="Huang E."/>
            <person name="Barry K."/>
            <person name="Lindquist E."/>
            <person name="Shapiro H."/>
            <person name="Bruce D."/>
            <person name="Schmutz J."/>
            <person name="Salamov A."/>
            <person name="Fey P."/>
            <person name="Gaudet P."/>
            <person name="Anjard C."/>
            <person name="Babu M.M."/>
            <person name="Basu S."/>
            <person name="Bushmanova Y."/>
            <person name="van der Wel H."/>
            <person name="Katoh-Kurasawa M."/>
            <person name="Dinh C."/>
            <person name="Coutinho P.M."/>
            <person name="Saito T."/>
            <person name="Elias M."/>
            <person name="Schaap P."/>
            <person name="Kay R.R."/>
            <person name="Henrissat B."/>
            <person name="Eichinger L."/>
            <person name="Rivero F."/>
            <person name="Putnam N.H."/>
            <person name="West C.M."/>
            <person name="Loomis W.F."/>
            <person name="Chisholm R.L."/>
            <person name="Shaulsky G."/>
            <person name="Strassmann J.E."/>
            <person name="Queller D.C."/>
            <person name="Kuspa A."/>
            <person name="Grigoriev I.V."/>
        </authorList>
    </citation>
    <scope>NUCLEOTIDE SEQUENCE [LARGE SCALE GENOMIC DNA]</scope>
    <source>
        <strain evidence="6">QSDP1</strain>
    </source>
</reference>
<dbReference type="OrthoDB" id="412286at2759"/>